<sequence length="202" mass="23618">MTGTITKRAEQAIKTKLNILEVAFKLIESEGYDNVTVEHICSALNLSRGAFYHYFKSKSDIIIYRYKLAEGDYLNHYNNHLSLPADKQLRAMFDWYNNYFSKDRLMETKIVLKIELENQHANFASNNTFQVNVITNILKHGIIEGIFPADLDVKKVSKFIFTNIYGIIYQWCVSNGNFDFKENFDSFYENFLRSILDCSKNK</sequence>
<evidence type="ECO:0000256" key="2">
    <source>
        <dbReference type="PROSITE-ProRule" id="PRU00335"/>
    </source>
</evidence>
<dbReference type="Pfam" id="PF08359">
    <property type="entry name" value="TetR_C_4"/>
    <property type="match status" value="1"/>
</dbReference>
<evidence type="ECO:0000313" key="4">
    <source>
        <dbReference type="EMBL" id="MBV7273968.1"/>
    </source>
</evidence>
<dbReference type="InterPro" id="IPR023772">
    <property type="entry name" value="DNA-bd_HTH_TetR-type_CS"/>
</dbReference>
<organism evidence="4 5">
    <name type="scientific">Clostridium thailandense</name>
    <dbReference type="NCBI Taxonomy" id="2794346"/>
    <lineage>
        <taxon>Bacteria</taxon>
        <taxon>Bacillati</taxon>
        <taxon>Bacillota</taxon>
        <taxon>Clostridia</taxon>
        <taxon>Eubacteriales</taxon>
        <taxon>Clostridiaceae</taxon>
        <taxon>Clostridium</taxon>
    </lineage>
</organism>
<name>A0A949TWT9_9CLOT</name>
<reference evidence="4" key="1">
    <citation type="submission" date="2020-12" db="EMBL/GenBank/DDBJ databases">
        <title>Clostridium thailandense sp. nov., a novel acetogenic bacterium isolated from peat land soil in Thailand.</title>
        <authorList>
            <person name="Chaikitkaew S."/>
            <person name="Birkeland N.K."/>
        </authorList>
    </citation>
    <scope>NUCLEOTIDE SEQUENCE</scope>
    <source>
        <strain evidence="4">PL3</strain>
    </source>
</reference>
<dbReference type="Pfam" id="PF00440">
    <property type="entry name" value="TetR_N"/>
    <property type="match status" value="1"/>
</dbReference>
<comment type="caution">
    <text evidence="4">The sequence shown here is derived from an EMBL/GenBank/DDBJ whole genome shotgun (WGS) entry which is preliminary data.</text>
</comment>
<evidence type="ECO:0000256" key="1">
    <source>
        <dbReference type="ARBA" id="ARBA00023125"/>
    </source>
</evidence>
<dbReference type="RefSeq" id="WP_218321034.1">
    <property type="nucleotide sequence ID" value="NZ_JAEEGC010000061.1"/>
</dbReference>
<accession>A0A949TWT9</accession>
<protein>
    <submittedName>
        <fullName evidence="4">TetR/AcrR family transcriptional regulator</fullName>
    </submittedName>
</protein>
<keyword evidence="1 2" id="KW-0238">DNA-binding</keyword>
<gene>
    <name evidence="4" type="ORF">I6U48_13755</name>
</gene>
<dbReference type="InterPro" id="IPR001647">
    <property type="entry name" value="HTH_TetR"/>
</dbReference>
<evidence type="ECO:0000259" key="3">
    <source>
        <dbReference type="PROSITE" id="PS50977"/>
    </source>
</evidence>
<dbReference type="PROSITE" id="PS01081">
    <property type="entry name" value="HTH_TETR_1"/>
    <property type="match status" value="1"/>
</dbReference>
<keyword evidence="5" id="KW-1185">Reference proteome</keyword>
<dbReference type="GO" id="GO:0003677">
    <property type="term" value="F:DNA binding"/>
    <property type="evidence" value="ECO:0007669"/>
    <property type="project" value="UniProtKB-UniRule"/>
</dbReference>
<feature type="DNA-binding region" description="H-T-H motif" evidence="2">
    <location>
        <begin position="36"/>
        <end position="55"/>
    </location>
</feature>
<proteinExistence type="predicted"/>
<dbReference type="InterPro" id="IPR013570">
    <property type="entry name" value="Tscrpt_reg_YsiA_C"/>
</dbReference>
<dbReference type="Proteomes" id="UP000694308">
    <property type="component" value="Unassembled WGS sequence"/>
</dbReference>
<dbReference type="PANTHER" id="PTHR43479:SF11">
    <property type="entry name" value="ACREF_ENVCD OPERON REPRESSOR-RELATED"/>
    <property type="match status" value="1"/>
</dbReference>
<dbReference type="EMBL" id="JAEEGC010000061">
    <property type="protein sequence ID" value="MBV7273968.1"/>
    <property type="molecule type" value="Genomic_DNA"/>
</dbReference>
<evidence type="ECO:0000313" key="5">
    <source>
        <dbReference type="Proteomes" id="UP000694308"/>
    </source>
</evidence>
<dbReference type="PANTHER" id="PTHR43479">
    <property type="entry name" value="ACREF/ENVCD OPERON REPRESSOR-RELATED"/>
    <property type="match status" value="1"/>
</dbReference>
<feature type="domain" description="HTH tetR-type" evidence="3">
    <location>
        <begin position="13"/>
        <end position="73"/>
    </location>
</feature>
<dbReference type="InterPro" id="IPR050624">
    <property type="entry name" value="HTH-type_Tx_Regulator"/>
</dbReference>
<dbReference type="AlphaFoldDB" id="A0A949TWT9"/>
<dbReference type="PROSITE" id="PS50977">
    <property type="entry name" value="HTH_TETR_2"/>
    <property type="match status" value="1"/>
</dbReference>